<gene>
    <name evidence="2" type="ORF">BC643_3845</name>
</gene>
<dbReference type="OrthoDB" id="9786141at2"/>
<reference evidence="2 3" key="1">
    <citation type="submission" date="2018-09" db="EMBL/GenBank/DDBJ databases">
        <title>Genomic Encyclopedia of Archaeal and Bacterial Type Strains, Phase II (KMG-II): from individual species to whole genera.</title>
        <authorList>
            <person name="Goeker M."/>
        </authorList>
    </citation>
    <scope>NUCLEOTIDE SEQUENCE [LARGE SCALE GENOMIC DNA]</scope>
    <source>
        <strain evidence="2 3">DSM 27148</strain>
    </source>
</reference>
<name>A0A419VX95_9BACT</name>
<comment type="caution">
    <text evidence="2">The sequence shown here is derived from an EMBL/GenBank/DDBJ whole genome shotgun (WGS) entry which is preliminary data.</text>
</comment>
<dbReference type="EMBL" id="RAPN01000003">
    <property type="protein sequence ID" value="RKD87838.1"/>
    <property type="molecule type" value="Genomic_DNA"/>
</dbReference>
<dbReference type="Pfam" id="PF21906">
    <property type="entry name" value="WHD_NrtR"/>
    <property type="match status" value="1"/>
</dbReference>
<keyword evidence="3" id="KW-1185">Reference proteome</keyword>
<evidence type="ECO:0000313" key="3">
    <source>
        <dbReference type="Proteomes" id="UP000283387"/>
    </source>
</evidence>
<dbReference type="SUPFAM" id="SSF55811">
    <property type="entry name" value="Nudix"/>
    <property type="match status" value="1"/>
</dbReference>
<dbReference type="Proteomes" id="UP000283387">
    <property type="component" value="Unassembled WGS sequence"/>
</dbReference>
<dbReference type="CDD" id="cd18873">
    <property type="entry name" value="NUDIX_NadM_like"/>
    <property type="match status" value="1"/>
</dbReference>
<dbReference type="InterPro" id="IPR036388">
    <property type="entry name" value="WH-like_DNA-bd_sf"/>
</dbReference>
<accession>A0A419VX95</accession>
<dbReference type="Gene3D" id="3.90.79.10">
    <property type="entry name" value="Nucleoside Triphosphate Pyrophosphohydrolase"/>
    <property type="match status" value="1"/>
</dbReference>
<protein>
    <submittedName>
        <fullName evidence="2">8-oxo-dGTP diphosphatase</fullName>
    </submittedName>
</protein>
<dbReference type="Gene3D" id="1.10.10.10">
    <property type="entry name" value="Winged helix-like DNA-binding domain superfamily/Winged helix DNA-binding domain"/>
    <property type="match status" value="1"/>
</dbReference>
<dbReference type="SUPFAM" id="SSF46785">
    <property type="entry name" value="Winged helix' DNA-binding domain"/>
    <property type="match status" value="1"/>
</dbReference>
<proteinExistence type="predicted"/>
<evidence type="ECO:0000313" key="2">
    <source>
        <dbReference type="EMBL" id="RKD87838.1"/>
    </source>
</evidence>
<sequence length="249" mass="29306">MILKSVSIDCVIFGFDGNSLKVLLSQNNPEETLKQLSEQDDYEDIKELYMEHPSLTDPRCWNVFGAHIPVDKDIDDFARELLLMATGMNDVFLNQYYCFGKVNRVPKNRVLTIGYYALINPAHHLIKKSIALNDLKWFKLDHLPKLSFDHGEIIKKALEHLRNEVRYKPIGFHLLPDKFTLTEFQTLYETILDKKMDTRNFRKKIAKMDLLIDTEEKQENVSHRAAKLYRFDEQIYNHLKAEGLKFRIE</sequence>
<dbReference type="RefSeq" id="WP_120274857.1">
    <property type="nucleotide sequence ID" value="NZ_RAPN01000003.1"/>
</dbReference>
<dbReference type="InterPro" id="IPR036390">
    <property type="entry name" value="WH_DNA-bd_sf"/>
</dbReference>
<organism evidence="2 3">
    <name type="scientific">Mangrovibacterium diazotrophicum</name>
    <dbReference type="NCBI Taxonomy" id="1261403"/>
    <lineage>
        <taxon>Bacteria</taxon>
        <taxon>Pseudomonadati</taxon>
        <taxon>Bacteroidota</taxon>
        <taxon>Bacteroidia</taxon>
        <taxon>Marinilabiliales</taxon>
        <taxon>Prolixibacteraceae</taxon>
        <taxon>Mangrovibacterium</taxon>
    </lineage>
</organism>
<evidence type="ECO:0000259" key="1">
    <source>
        <dbReference type="Pfam" id="PF21906"/>
    </source>
</evidence>
<dbReference type="AlphaFoldDB" id="A0A419VX95"/>
<dbReference type="InterPro" id="IPR054105">
    <property type="entry name" value="WHD_NrtR"/>
</dbReference>
<feature type="domain" description="NrtR DNA-binding winged helix" evidence="1">
    <location>
        <begin position="171"/>
        <end position="231"/>
    </location>
</feature>
<dbReference type="InterPro" id="IPR015797">
    <property type="entry name" value="NUDIX_hydrolase-like_dom_sf"/>
</dbReference>